<dbReference type="Pfam" id="PF13431">
    <property type="entry name" value="TPR_17"/>
    <property type="match status" value="1"/>
</dbReference>
<keyword evidence="3" id="KW-0175">Coiled coil</keyword>
<evidence type="ECO:0000256" key="3">
    <source>
        <dbReference type="SAM" id="Coils"/>
    </source>
</evidence>
<gene>
    <name evidence="5" type="ORF">METZ01_LOCUS100084</name>
</gene>
<evidence type="ECO:0000256" key="1">
    <source>
        <dbReference type="ARBA" id="ARBA00022737"/>
    </source>
</evidence>
<evidence type="ECO:0000256" key="2">
    <source>
        <dbReference type="ARBA" id="ARBA00022803"/>
    </source>
</evidence>
<dbReference type="NCBIfam" id="NF047558">
    <property type="entry name" value="TPR_END_plus"/>
    <property type="match status" value="1"/>
</dbReference>
<dbReference type="EMBL" id="UINC01010634">
    <property type="protein sequence ID" value="SVA47230.1"/>
    <property type="molecule type" value="Genomic_DNA"/>
</dbReference>
<proteinExistence type="predicted"/>
<dbReference type="AlphaFoldDB" id="A0A381W3X0"/>
<accession>A0A381W3X0</accession>
<keyword evidence="2" id="KW-0802">TPR repeat</keyword>
<feature type="compositionally biased region" description="Basic and acidic residues" evidence="4">
    <location>
        <begin position="18"/>
        <end position="48"/>
    </location>
</feature>
<protein>
    <submittedName>
        <fullName evidence="5">Uncharacterized protein</fullName>
    </submittedName>
</protein>
<feature type="coiled-coil region" evidence="3">
    <location>
        <begin position="338"/>
        <end position="398"/>
    </location>
</feature>
<dbReference type="SUPFAM" id="SSF48452">
    <property type="entry name" value="TPR-like"/>
    <property type="match status" value="1"/>
</dbReference>
<dbReference type="PANTHER" id="PTHR44943:SF4">
    <property type="entry name" value="TPR REPEAT-CONTAINING PROTEIN MJ0798"/>
    <property type="match status" value="1"/>
</dbReference>
<dbReference type="SMART" id="SM00028">
    <property type="entry name" value="TPR"/>
    <property type="match status" value="4"/>
</dbReference>
<keyword evidence="1" id="KW-0677">Repeat</keyword>
<dbReference type="PANTHER" id="PTHR44943">
    <property type="entry name" value="CELLULOSE SYNTHASE OPERON PROTEIN C"/>
    <property type="match status" value="1"/>
</dbReference>
<dbReference type="Pfam" id="PF14559">
    <property type="entry name" value="TPR_19"/>
    <property type="match status" value="1"/>
</dbReference>
<evidence type="ECO:0000313" key="5">
    <source>
        <dbReference type="EMBL" id="SVA47230.1"/>
    </source>
</evidence>
<dbReference type="PROSITE" id="PS50005">
    <property type="entry name" value="TPR"/>
    <property type="match status" value="2"/>
</dbReference>
<feature type="region of interest" description="Disordered" evidence="4">
    <location>
        <begin position="18"/>
        <end position="55"/>
    </location>
</feature>
<dbReference type="InterPro" id="IPR011990">
    <property type="entry name" value="TPR-like_helical_dom_sf"/>
</dbReference>
<reference evidence="5" key="1">
    <citation type="submission" date="2018-05" db="EMBL/GenBank/DDBJ databases">
        <authorList>
            <person name="Lanie J.A."/>
            <person name="Ng W.-L."/>
            <person name="Kazmierczak K.M."/>
            <person name="Andrzejewski T.M."/>
            <person name="Davidsen T.M."/>
            <person name="Wayne K.J."/>
            <person name="Tettelin H."/>
            <person name="Glass J.I."/>
            <person name="Rusch D."/>
            <person name="Podicherti R."/>
            <person name="Tsui H.-C.T."/>
            <person name="Winkler M.E."/>
        </authorList>
    </citation>
    <scope>NUCLEOTIDE SEQUENCE</scope>
</reference>
<dbReference type="Gene3D" id="1.25.40.10">
    <property type="entry name" value="Tetratricopeptide repeat domain"/>
    <property type="match status" value="2"/>
</dbReference>
<name>A0A381W3X0_9ZZZZ</name>
<dbReference type="InterPro" id="IPR051685">
    <property type="entry name" value="Ycf3/AcsC/BcsC/TPR_MFPF"/>
</dbReference>
<evidence type="ECO:0000256" key="4">
    <source>
        <dbReference type="SAM" id="MobiDB-lite"/>
    </source>
</evidence>
<dbReference type="InterPro" id="IPR019734">
    <property type="entry name" value="TPR_rpt"/>
</dbReference>
<organism evidence="5">
    <name type="scientific">marine metagenome</name>
    <dbReference type="NCBI Taxonomy" id="408172"/>
    <lineage>
        <taxon>unclassified sequences</taxon>
        <taxon>metagenomes</taxon>
        <taxon>ecological metagenomes</taxon>
    </lineage>
</organism>
<sequence>MLGKSIYLDIVKNLINMKRESEESSDKDEIPEFFLDKEEENDQSKEKVSSSASSVKKKLLFKKPSGLLNKQHKDQLSKKEGGSLVDADYNRNKLFSDGINLMADEKLEDASHVFQMVLRINPNDVDALLKLGYARFHLEDYSESMRAYDKILDIDVTNADAWNLKSLVYYERKSYGRALDCADKAIDSDPTFGMAWYNRACYLSMLNQVPESLDALVRSIEIDVKNAKRAVKDKDFMNVRLEEGFKRIVEVVVIESLRQGYHTIGSIVWTTFLDKEDVLKCLERLMKRGLAVKHEIRKVWSTIDTYDLVPEIANKIGTTKRGMLGIPRRSLPKPVKSLKNLAEAIQLIRTSIEQEELEKSIEYCNLFINPEKCGQEMIDEFLEEHREIRLLKVRLKEKGLDFLQDNKRKIESMFDDMEVSVTKKLRSDLAQI</sequence>